<dbReference type="InterPro" id="IPR004360">
    <property type="entry name" value="Glyas_Fos-R_dOase_dom"/>
</dbReference>
<gene>
    <name evidence="1" type="ORF">C1702_15700</name>
</gene>
<evidence type="ECO:0000313" key="2">
    <source>
        <dbReference type="Proteomes" id="UP000239406"/>
    </source>
</evidence>
<dbReference type="Pfam" id="PF00903">
    <property type="entry name" value="Glyoxalase"/>
    <property type="match status" value="1"/>
</dbReference>
<proteinExistence type="predicted"/>
<dbReference type="AlphaFoldDB" id="A0A2S5T0W9"/>
<comment type="caution">
    <text evidence="1">The sequence shown here is derived from an EMBL/GenBank/DDBJ whole genome shotgun (WGS) entry which is preliminary data.</text>
</comment>
<dbReference type="PROSITE" id="PS51819">
    <property type="entry name" value="VOC"/>
    <property type="match status" value="1"/>
</dbReference>
<dbReference type="InterPro" id="IPR050383">
    <property type="entry name" value="GlyoxalaseI/FosfomycinResist"/>
</dbReference>
<reference evidence="1 2" key="1">
    <citation type="submission" date="2018-02" db="EMBL/GenBank/DDBJ databases">
        <title>Reclassifiation of [Polyangium] brachysporum DSM 7029 as Guopingzhaonella breviflexa gen. nov., sp. nov., a member of the family Comamonadaceae.</title>
        <authorList>
            <person name="Tang B."/>
        </authorList>
    </citation>
    <scope>NUCLEOTIDE SEQUENCE [LARGE SCALE GENOMIC DNA]</scope>
    <source>
        <strain evidence="1 2">DSM 15344</strain>
    </source>
</reference>
<dbReference type="SUPFAM" id="SSF54593">
    <property type="entry name" value="Glyoxalase/Bleomycin resistance protein/Dihydroxybiphenyl dioxygenase"/>
    <property type="match status" value="2"/>
</dbReference>
<dbReference type="EMBL" id="PSNY01000021">
    <property type="protein sequence ID" value="PPE68671.1"/>
    <property type="molecule type" value="Genomic_DNA"/>
</dbReference>
<sequence>MPLDAHLARLELSTPDVNALADFYRRSYGMQVEQTGAVVRLTAPGRELRLHEGPANQFVSASFRMARAELLAQHRDHLGAQGVEFQLLECGGHVVKDPEGRELRFLNPKPATAAATPAGVLPGRLQHYAVRTPDPQRLVDFYVERLGFTLSDRVVDDQGGLGAAFLRTDHEHHTLAIFRAPVVRFDHFSCETDDWETLRDWADHMAEVDIMLAWGVGRHGPGNDNFFMVADPDGNLAEISCDLEVCAPDRPVGLWKHRPQTLNRWGVAIMRS</sequence>
<organism evidence="1 2">
    <name type="scientific">Caldimonas thermodepolymerans</name>
    <dbReference type="NCBI Taxonomy" id="215580"/>
    <lineage>
        <taxon>Bacteria</taxon>
        <taxon>Pseudomonadati</taxon>
        <taxon>Pseudomonadota</taxon>
        <taxon>Betaproteobacteria</taxon>
        <taxon>Burkholderiales</taxon>
        <taxon>Sphaerotilaceae</taxon>
        <taxon>Caldimonas</taxon>
    </lineage>
</organism>
<accession>A0A2S5T0W9</accession>
<evidence type="ECO:0000313" key="1">
    <source>
        <dbReference type="EMBL" id="PPE68671.1"/>
    </source>
</evidence>
<dbReference type="InterPro" id="IPR029068">
    <property type="entry name" value="Glyas_Bleomycin-R_OHBP_Dase"/>
</dbReference>
<dbReference type="Gene3D" id="3.10.180.10">
    <property type="entry name" value="2,3-Dihydroxybiphenyl 1,2-Dioxygenase, domain 1"/>
    <property type="match status" value="2"/>
</dbReference>
<dbReference type="Proteomes" id="UP000239406">
    <property type="component" value="Unassembled WGS sequence"/>
</dbReference>
<keyword evidence="2" id="KW-1185">Reference proteome</keyword>
<protein>
    <submittedName>
        <fullName evidence="1">Glyoxalase</fullName>
    </submittedName>
</protein>
<dbReference type="PANTHER" id="PTHR21366">
    <property type="entry name" value="GLYOXALASE FAMILY PROTEIN"/>
    <property type="match status" value="1"/>
</dbReference>
<name>A0A2S5T0W9_9BURK</name>
<dbReference type="CDD" id="cd08343">
    <property type="entry name" value="ED_TypeI_classII_C"/>
    <property type="match status" value="1"/>
</dbReference>
<dbReference type="InterPro" id="IPR037523">
    <property type="entry name" value="VOC_core"/>
</dbReference>
<dbReference type="RefSeq" id="WP_104358666.1">
    <property type="nucleotide sequence ID" value="NZ_CP064338.1"/>
</dbReference>